<keyword evidence="1" id="KW-0812">Transmembrane</keyword>
<feature type="transmembrane region" description="Helical" evidence="1">
    <location>
        <begin position="126"/>
        <end position="143"/>
    </location>
</feature>
<comment type="caution">
    <text evidence="2">The sequence shown here is derived from an EMBL/GenBank/DDBJ whole genome shotgun (WGS) entry which is preliminary data.</text>
</comment>
<dbReference type="RefSeq" id="WP_261967339.1">
    <property type="nucleotide sequence ID" value="NZ_JAHHZF010000002.1"/>
</dbReference>
<keyword evidence="1" id="KW-1133">Transmembrane helix</keyword>
<keyword evidence="1" id="KW-0472">Membrane</keyword>
<dbReference type="AlphaFoldDB" id="A0A947D316"/>
<dbReference type="Proteomes" id="UP000766595">
    <property type="component" value="Unassembled WGS sequence"/>
</dbReference>
<organism evidence="2 3">
    <name type="scientific">Prosthecodimorpha staleyi</name>
    <dbReference type="NCBI Taxonomy" id="2840188"/>
    <lineage>
        <taxon>Bacteria</taxon>
        <taxon>Pseudomonadati</taxon>
        <taxon>Pseudomonadota</taxon>
        <taxon>Alphaproteobacteria</taxon>
        <taxon>Hyphomicrobiales</taxon>
        <taxon>Ancalomicrobiaceae</taxon>
        <taxon>Prosthecodimorpha</taxon>
    </lineage>
</organism>
<dbReference type="EMBL" id="JAHHZF010000002">
    <property type="protein sequence ID" value="MBT9288671.1"/>
    <property type="molecule type" value="Genomic_DNA"/>
</dbReference>
<reference evidence="2 3" key="1">
    <citation type="submission" date="2021-06" db="EMBL/GenBank/DDBJ databases">
        <authorList>
            <person name="Grouzdev D.S."/>
            <person name="Koziaeva V."/>
        </authorList>
    </citation>
    <scope>NUCLEOTIDE SEQUENCE [LARGE SCALE GENOMIC DNA]</scope>
    <source>
        <strain evidence="2 3">22</strain>
    </source>
</reference>
<evidence type="ECO:0000313" key="3">
    <source>
        <dbReference type="Proteomes" id="UP000766595"/>
    </source>
</evidence>
<name>A0A947D316_9HYPH</name>
<proteinExistence type="predicted"/>
<feature type="transmembrane region" description="Helical" evidence="1">
    <location>
        <begin position="100"/>
        <end position="120"/>
    </location>
</feature>
<accession>A0A947D316</accession>
<protein>
    <submittedName>
        <fullName evidence="2">Uncharacterized protein</fullName>
    </submittedName>
</protein>
<evidence type="ECO:0000313" key="2">
    <source>
        <dbReference type="EMBL" id="MBT9288671.1"/>
    </source>
</evidence>
<gene>
    <name evidence="2" type="ORF">KL771_04375</name>
</gene>
<evidence type="ECO:0000256" key="1">
    <source>
        <dbReference type="SAM" id="Phobius"/>
    </source>
</evidence>
<sequence>MAQAPNDTLRQKIRENVEREYKLKYPKLTAISIPSVILDKIGGHFALVKWEAPEEQFEEICFVRQDLEPEIADSDRHLLDILIRQIQEPTLLERIFSKNVISGAVFLLVVVSLFVSFYANPTNKEILAIIGSIAGAAGGFFFGSQKNTAGS</sequence>
<keyword evidence="3" id="KW-1185">Reference proteome</keyword>